<reference evidence="2" key="2">
    <citation type="submission" date="2021-08" db="EMBL/GenBank/DDBJ databases">
        <authorList>
            <person name="Eriksson T."/>
        </authorList>
    </citation>
    <scope>NUCLEOTIDE SEQUENCE</scope>
    <source>
        <strain evidence="2">Stoneville</strain>
        <tissue evidence="2">Whole head</tissue>
    </source>
</reference>
<proteinExistence type="predicted"/>
<organism evidence="2 3">
    <name type="scientific">Tenebrio molitor</name>
    <name type="common">Yellow mealworm beetle</name>
    <dbReference type="NCBI Taxonomy" id="7067"/>
    <lineage>
        <taxon>Eukaryota</taxon>
        <taxon>Metazoa</taxon>
        <taxon>Ecdysozoa</taxon>
        <taxon>Arthropoda</taxon>
        <taxon>Hexapoda</taxon>
        <taxon>Insecta</taxon>
        <taxon>Pterygota</taxon>
        <taxon>Neoptera</taxon>
        <taxon>Endopterygota</taxon>
        <taxon>Coleoptera</taxon>
        <taxon>Polyphaga</taxon>
        <taxon>Cucujiformia</taxon>
        <taxon>Tenebrionidae</taxon>
        <taxon>Tenebrio</taxon>
    </lineage>
</organism>
<dbReference type="Proteomes" id="UP000719412">
    <property type="component" value="Unassembled WGS sequence"/>
</dbReference>
<evidence type="ECO:0000313" key="2">
    <source>
        <dbReference type="EMBL" id="KAH0817748.1"/>
    </source>
</evidence>
<evidence type="ECO:0000256" key="1">
    <source>
        <dbReference type="SAM" id="MobiDB-lite"/>
    </source>
</evidence>
<sequence>MAACKLISTFDLRRITANNVCIDWQWQLLDLRSVEKKLDGLGLFWRVRKKYGRVFFKVPPFPPTWSLNSPPQIHPRAHIDSTTIVEISVEKRWWMCPRRSTEWESCGEARPSSSCATGVDVAAFVLRFGGRPSPVQDKCECPRSGLSESAFAILCRFRRIQAVSTRPPNDNSPLGGGRTVDPPIGGGPLDRNREFSGGPKLGRNFRQRRTESVLWPAGSMSDVLWISVGLSRT</sequence>
<dbReference type="EMBL" id="JABDTM020018887">
    <property type="protein sequence ID" value="KAH0817748.1"/>
    <property type="molecule type" value="Genomic_DNA"/>
</dbReference>
<gene>
    <name evidence="2" type="ORF">GEV33_005043</name>
</gene>
<protein>
    <submittedName>
        <fullName evidence="2">Uncharacterized protein</fullName>
    </submittedName>
</protein>
<feature type="compositionally biased region" description="Gly residues" evidence="1">
    <location>
        <begin position="174"/>
        <end position="188"/>
    </location>
</feature>
<comment type="caution">
    <text evidence="2">The sequence shown here is derived from an EMBL/GenBank/DDBJ whole genome shotgun (WGS) entry which is preliminary data.</text>
</comment>
<dbReference type="AlphaFoldDB" id="A0A8J6LFV9"/>
<feature type="region of interest" description="Disordered" evidence="1">
    <location>
        <begin position="165"/>
        <end position="203"/>
    </location>
</feature>
<evidence type="ECO:0000313" key="3">
    <source>
        <dbReference type="Proteomes" id="UP000719412"/>
    </source>
</evidence>
<name>A0A8J6LFV9_TENMO</name>
<accession>A0A8J6LFV9</accession>
<keyword evidence="3" id="KW-1185">Reference proteome</keyword>
<reference evidence="2" key="1">
    <citation type="journal article" date="2020" name="J Insects Food Feed">
        <title>The yellow mealworm (Tenebrio molitor) genome: a resource for the emerging insects as food and feed industry.</title>
        <authorList>
            <person name="Eriksson T."/>
            <person name="Andere A."/>
            <person name="Kelstrup H."/>
            <person name="Emery V."/>
            <person name="Picard C."/>
        </authorList>
    </citation>
    <scope>NUCLEOTIDE SEQUENCE</scope>
    <source>
        <strain evidence="2">Stoneville</strain>
        <tissue evidence="2">Whole head</tissue>
    </source>
</reference>